<feature type="region of interest" description="Disordered" evidence="3">
    <location>
        <begin position="77"/>
        <end position="183"/>
    </location>
</feature>
<name>A0ABM3R8F1_SPIOL</name>
<keyword evidence="2" id="KW-0175">Coiled coil</keyword>
<sequence length="934" mass="107792">MGDGGYEQFQPPIPIFPPQSPPTNFRSDMADGFQPPPPLFSPQFQQPTQMFQPQFQPPSFQPRHLQHSPRFLTPPNFQPRHLQHPRFLPPPIFQPRDRHPPPRFQPPARFDNPNQRNLHPPPRFQPPARFDNHYQSDLHPPSRFQPSAQFDNPNQRAFTTLQQVTTETSSGTKENTSETSSATIGETTSAYFSGSKDIWNDLTEDDIRGPLTGYTGTVDELHELYDKHSILLGFSIRKNTLRRDKKTGEIKERHFCCSKEGKRKENTKNTKKEEATVSSESKQKEQSKNARQQNLTRTGCNASIRLKLQKDGKFIVFHHVIEQNHALTRESLQNFQRSQRKIDEEKGKVIEGLTLSGITPADSYRYMCNEAGDARVVGHTLVDHINFTSRLKMKRLEGKDAQAVVNMLIKRGEEDPNFYFRVKVNEANQVISMFWRDGMMQEDYDIYGDVCVFDTTFRTNKYNLVCAPFVGVNNHWSNVMFGCAFIADEKTHTFVWLLETFLDSMGGKAPITIFTDQDQAMANAIEQVFPNTRHRLCLWHLQKNAVSRFGDLKADNTFKDTFKKCLYRCYNEEEFETTWFDMITKYNLQDHDWFTNLYTIKEKWCTTLNKDFFSAGILSSQRSESTNNAIGFKGNKSTSLTEFFHIFGATVDRWRYQEDQNEYDCGNALPKSDFPMVGMIKHAANVYTLTLFRDFEKEFKYAMGCISNVNYINGNFFGYKVQHESWPEHTAHYVAFDPTTNSIKCTCRNFEESGWLCFHAIRVLHIHSIVNIPEQYISKRCTKFAKSEVWKRMEHREDNGTEKRKITPWRYEMARNLYNLVIKCQGSDAAKKVLKEAYAHANESINKVLEKEKAAQKEAAQKAQDDVEAQQTTINIAPSTSSSSSSNAPQIIVENPPLVKTKGRSKRKKGFFEIRTSSTAPTEFGTFTPKEQLF</sequence>
<evidence type="ECO:0000313" key="5">
    <source>
        <dbReference type="Proteomes" id="UP000813463"/>
    </source>
</evidence>
<accession>A0ABM3R8F1</accession>
<dbReference type="Pfam" id="PF03101">
    <property type="entry name" value="FAR1"/>
    <property type="match status" value="1"/>
</dbReference>
<feature type="compositionally biased region" description="Low complexity" evidence="3">
    <location>
        <begin position="877"/>
        <end position="889"/>
    </location>
</feature>
<keyword evidence="1" id="KW-0863">Zinc-finger</keyword>
<keyword evidence="5" id="KW-1185">Reference proteome</keyword>
<evidence type="ECO:0000259" key="4">
    <source>
        <dbReference type="PROSITE" id="PS50966"/>
    </source>
</evidence>
<dbReference type="InterPro" id="IPR004330">
    <property type="entry name" value="FAR1_DNA_bnd_dom"/>
</dbReference>
<dbReference type="PANTHER" id="PTHR47718:SF17">
    <property type="entry name" value="PROTEIN FAR1-RELATED SEQUENCE 5-LIKE"/>
    <property type="match status" value="1"/>
</dbReference>
<feature type="region of interest" description="Disordered" evidence="3">
    <location>
        <begin position="261"/>
        <end position="296"/>
    </location>
</feature>
<dbReference type="PANTHER" id="PTHR47718">
    <property type="entry name" value="OS01G0519700 PROTEIN"/>
    <property type="match status" value="1"/>
</dbReference>
<feature type="compositionally biased region" description="Polar residues" evidence="3">
    <location>
        <begin position="144"/>
        <end position="183"/>
    </location>
</feature>
<feature type="compositionally biased region" description="Pro residues" evidence="3">
    <location>
        <begin position="11"/>
        <end position="21"/>
    </location>
</feature>
<evidence type="ECO:0000256" key="3">
    <source>
        <dbReference type="SAM" id="MobiDB-lite"/>
    </source>
</evidence>
<dbReference type="Pfam" id="PF04434">
    <property type="entry name" value="SWIM"/>
    <property type="match status" value="1"/>
</dbReference>
<feature type="compositionally biased region" description="Basic and acidic residues" evidence="3">
    <location>
        <begin position="261"/>
        <end position="288"/>
    </location>
</feature>
<feature type="region of interest" description="Disordered" evidence="3">
    <location>
        <begin position="877"/>
        <end position="914"/>
    </location>
</feature>
<dbReference type="GeneID" id="130467410"/>
<feature type="domain" description="SWIM-type" evidence="4">
    <location>
        <begin position="732"/>
        <end position="768"/>
    </location>
</feature>
<gene>
    <name evidence="6" type="primary">LOC130467410</name>
</gene>
<protein>
    <submittedName>
        <fullName evidence="6">Protein FAR1-RELATED SEQUENCE 5-like</fullName>
    </submittedName>
</protein>
<proteinExistence type="predicted"/>
<organism evidence="5 6">
    <name type="scientific">Spinacia oleracea</name>
    <name type="common">Spinach</name>
    <dbReference type="NCBI Taxonomy" id="3562"/>
    <lineage>
        <taxon>Eukaryota</taxon>
        <taxon>Viridiplantae</taxon>
        <taxon>Streptophyta</taxon>
        <taxon>Embryophyta</taxon>
        <taxon>Tracheophyta</taxon>
        <taxon>Spermatophyta</taxon>
        <taxon>Magnoliopsida</taxon>
        <taxon>eudicotyledons</taxon>
        <taxon>Gunneridae</taxon>
        <taxon>Pentapetalae</taxon>
        <taxon>Caryophyllales</taxon>
        <taxon>Chenopodiaceae</taxon>
        <taxon>Chenopodioideae</taxon>
        <taxon>Anserineae</taxon>
        <taxon>Spinacia</taxon>
    </lineage>
</organism>
<reference evidence="5" key="1">
    <citation type="journal article" date="2021" name="Nat. Commun.">
        <title>Genomic analyses provide insights into spinach domestication and the genetic basis of agronomic traits.</title>
        <authorList>
            <person name="Cai X."/>
            <person name="Sun X."/>
            <person name="Xu C."/>
            <person name="Sun H."/>
            <person name="Wang X."/>
            <person name="Ge C."/>
            <person name="Zhang Z."/>
            <person name="Wang Q."/>
            <person name="Fei Z."/>
            <person name="Jiao C."/>
            <person name="Wang Q."/>
        </authorList>
    </citation>
    <scope>NUCLEOTIDE SEQUENCE [LARGE SCALE GENOMIC DNA]</scope>
    <source>
        <strain evidence="5">cv. Varoflay</strain>
    </source>
</reference>
<dbReference type="InterPro" id="IPR007527">
    <property type="entry name" value="Znf_SWIM"/>
</dbReference>
<keyword evidence="1" id="KW-0862">Zinc</keyword>
<dbReference type="PROSITE" id="PS50966">
    <property type="entry name" value="ZF_SWIM"/>
    <property type="match status" value="1"/>
</dbReference>
<evidence type="ECO:0000256" key="2">
    <source>
        <dbReference type="SAM" id="Coils"/>
    </source>
</evidence>
<evidence type="ECO:0000313" key="6">
    <source>
        <dbReference type="RefSeq" id="XP_056691891.1"/>
    </source>
</evidence>
<dbReference type="RefSeq" id="XP_056691891.1">
    <property type="nucleotide sequence ID" value="XM_056835913.1"/>
</dbReference>
<reference evidence="6" key="2">
    <citation type="submission" date="2025-08" db="UniProtKB">
        <authorList>
            <consortium name="RefSeq"/>
        </authorList>
    </citation>
    <scope>IDENTIFICATION</scope>
    <source>
        <tissue evidence="6">Leaf</tissue>
    </source>
</reference>
<feature type="coiled-coil region" evidence="2">
    <location>
        <begin position="846"/>
        <end position="873"/>
    </location>
</feature>
<dbReference type="Proteomes" id="UP000813463">
    <property type="component" value="Chromosome 2"/>
</dbReference>
<feature type="region of interest" description="Disordered" evidence="3">
    <location>
        <begin position="1"/>
        <end position="45"/>
    </location>
</feature>
<evidence type="ECO:0000256" key="1">
    <source>
        <dbReference type="PROSITE-ProRule" id="PRU00325"/>
    </source>
</evidence>
<dbReference type="Pfam" id="PF10551">
    <property type="entry name" value="MULE"/>
    <property type="match status" value="1"/>
</dbReference>
<dbReference type="InterPro" id="IPR018289">
    <property type="entry name" value="MULE_transposase_dom"/>
</dbReference>
<keyword evidence="1" id="KW-0479">Metal-binding</keyword>